<name>A0AAE4AMY7_9BACT</name>
<evidence type="ECO:0000256" key="2">
    <source>
        <dbReference type="SAM" id="SignalP"/>
    </source>
</evidence>
<proteinExistence type="predicted"/>
<dbReference type="RefSeq" id="WP_307259683.1">
    <property type="nucleotide sequence ID" value="NZ_JAUSVL010000001.1"/>
</dbReference>
<keyword evidence="4" id="KW-1185">Reference proteome</keyword>
<keyword evidence="2" id="KW-0732">Signal</keyword>
<dbReference type="Proteomes" id="UP001238163">
    <property type="component" value="Unassembled WGS sequence"/>
</dbReference>
<accession>A0AAE4AMY7</accession>
<evidence type="ECO:0000313" key="3">
    <source>
        <dbReference type="EMBL" id="MDQ0288358.1"/>
    </source>
</evidence>
<feature type="chain" id="PRO_5042176833" evidence="2">
    <location>
        <begin position="29"/>
        <end position="338"/>
    </location>
</feature>
<dbReference type="EMBL" id="JAUSVL010000001">
    <property type="protein sequence ID" value="MDQ0288358.1"/>
    <property type="molecule type" value="Genomic_DNA"/>
</dbReference>
<feature type="signal peptide" evidence="2">
    <location>
        <begin position="1"/>
        <end position="28"/>
    </location>
</feature>
<gene>
    <name evidence="3" type="ORF">J3R75_000465</name>
</gene>
<feature type="region of interest" description="Disordered" evidence="1">
    <location>
        <begin position="306"/>
        <end position="338"/>
    </location>
</feature>
<organism evidence="3 4">
    <name type="scientific">Oligosphaera ethanolica</name>
    <dbReference type="NCBI Taxonomy" id="760260"/>
    <lineage>
        <taxon>Bacteria</taxon>
        <taxon>Pseudomonadati</taxon>
        <taxon>Lentisphaerota</taxon>
        <taxon>Oligosphaeria</taxon>
        <taxon>Oligosphaerales</taxon>
        <taxon>Oligosphaeraceae</taxon>
        <taxon>Oligosphaera</taxon>
    </lineage>
</organism>
<sequence>MTMKHFTYHLGRLCCVAILLVASQLTQAQEAADDDAALEDDWKAERTQIEKEIEQEVQAELDRLVTHEGIVKILAQQWKITPPWSWPVPEKYKPSKAVEEALDEILKKEADKRFPAKEREKFTVEAKEKYPLHQVGDSVSFTLRGGYGANVEVSGTFKNLSPERIRVGNRWINHRDLDEDTSARFYADENARRIDEYVIRENSKYDARIANYIFDEKQMRLPGELLKAHYVPDLRKKNASVKNPNLDTWITRKEAVEILYELQRKIEGEKLRKSITEKKFKAMEYEWVADRKEWMPIYIIEEMREEERRKQEAAQRGAGGMPMDGGMPPDGMPPPPPM</sequence>
<evidence type="ECO:0000256" key="1">
    <source>
        <dbReference type="SAM" id="MobiDB-lite"/>
    </source>
</evidence>
<protein>
    <submittedName>
        <fullName evidence="3">Uncharacterized protein</fullName>
    </submittedName>
</protein>
<dbReference type="AlphaFoldDB" id="A0AAE4AMY7"/>
<evidence type="ECO:0000313" key="4">
    <source>
        <dbReference type="Proteomes" id="UP001238163"/>
    </source>
</evidence>
<comment type="caution">
    <text evidence="3">The sequence shown here is derived from an EMBL/GenBank/DDBJ whole genome shotgun (WGS) entry which is preliminary data.</text>
</comment>
<reference evidence="3" key="1">
    <citation type="submission" date="2023-07" db="EMBL/GenBank/DDBJ databases">
        <title>Genomic Encyclopedia of Type Strains, Phase IV (KMG-IV): sequencing the most valuable type-strain genomes for metagenomic binning, comparative biology and taxonomic classification.</title>
        <authorList>
            <person name="Goeker M."/>
        </authorList>
    </citation>
    <scope>NUCLEOTIDE SEQUENCE</scope>
    <source>
        <strain evidence="3">DSM 24202</strain>
    </source>
</reference>